<dbReference type="EMBL" id="ASHM01013474">
    <property type="protein sequence ID" value="PNX95438.1"/>
    <property type="molecule type" value="Genomic_DNA"/>
</dbReference>
<dbReference type="Proteomes" id="UP000236291">
    <property type="component" value="Unassembled WGS sequence"/>
</dbReference>
<evidence type="ECO:0000313" key="1">
    <source>
        <dbReference type="EMBL" id="PNX95438.1"/>
    </source>
</evidence>
<organism evidence="1 2">
    <name type="scientific">Trifolium pratense</name>
    <name type="common">Red clover</name>
    <dbReference type="NCBI Taxonomy" id="57577"/>
    <lineage>
        <taxon>Eukaryota</taxon>
        <taxon>Viridiplantae</taxon>
        <taxon>Streptophyta</taxon>
        <taxon>Embryophyta</taxon>
        <taxon>Tracheophyta</taxon>
        <taxon>Spermatophyta</taxon>
        <taxon>Magnoliopsida</taxon>
        <taxon>eudicotyledons</taxon>
        <taxon>Gunneridae</taxon>
        <taxon>Pentapetalae</taxon>
        <taxon>rosids</taxon>
        <taxon>fabids</taxon>
        <taxon>Fabales</taxon>
        <taxon>Fabaceae</taxon>
        <taxon>Papilionoideae</taxon>
        <taxon>50 kb inversion clade</taxon>
        <taxon>NPAAA clade</taxon>
        <taxon>Hologalegina</taxon>
        <taxon>IRL clade</taxon>
        <taxon>Trifolieae</taxon>
        <taxon>Trifolium</taxon>
    </lineage>
</organism>
<sequence>MPESRSSIGTIHFRMFNEEYNFSFNDMADLLHFPHGNGAAPPPHDKVPSTMCSLKCMPNMLEMRSVMDFFMLCINNKRRCRKGCNSSKPDKHKFFKINTRCRAITTNGRAPSNTVNNSSTMLYKSSVV</sequence>
<name>A0A2K3MXB0_TRIPR</name>
<reference evidence="1 2" key="1">
    <citation type="journal article" date="2014" name="Am. J. Bot.">
        <title>Genome assembly and annotation for red clover (Trifolium pratense; Fabaceae).</title>
        <authorList>
            <person name="Istvanek J."/>
            <person name="Jaros M."/>
            <person name="Krenek A."/>
            <person name="Repkova J."/>
        </authorList>
    </citation>
    <scope>NUCLEOTIDE SEQUENCE [LARGE SCALE GENOMIC DNA]</scope>
    <source>
        <strain evidence="2">cv. Tatra</strain>
        <tissue evidence="1">Young leaves</tissue>
    </source>
</reference>
<gene>
    <name evidence="1" type="ORF">L195_g018630</name>
</gene>
<dbReference type="AlphaFoldDB" id="A0A2K3MXB0"/>
<evidence type="ECO:0000313" key="2">
    <source>
        <dbReference type="Proteomes" id="UP000236291"/>
    </source>
</evidence>
<proteinExistence type="predicted"/>
<comment type="caution">
    <text evidence="1">The sequence shown here is derived from an EMBL/GenBank/DDBJ whole genome shotgun (WGS) entry which is preliminary data.</text>
</comment>
<accession>A0A2K3MXB0</accession>
<reference evidence="1 2" key="2">
    <citation type="journal article" date="2017" name="Front. Plant Sci.">
        <title>Gene Classification and Mining of Molecular Markers Useful in Red Clover (Trifolium pratense) Breeding.</title>
        <authorList>
            <person name="Istvanek J."/>
            <person name="Dluhosova J."/>
            <person name="Dluhos P."/>
            <person name="Patkova L."/>
            <person name="Nedelnik J."/>
            <person name="Repkova J."/>
        </authorList>
    </citation>
    <scope>NUCLEOTIDE SEQUENCE [LARGE SCALE GENOMIC DNA]</scope>
    <source>
        <strain evidence="2">cv. Tatra</strain>
        <tissue evidence="1">Young leaves</tissue>
    </source>
</reference>
<protein>
    <submittedName>
        <fullName evidence="1">Uncharacterized protein</fullName>
    </submittedName>
</protein>